<organism evidence="3 4">
    <name type="scientific">Denitromonas iodatirespirans</name>
    <dbReference type="NCBI Taxonomy" id="2795389"/>
    <lineage>
        <taxon>Bacteria</taxon>
        <taxon>Pseudomonadati</taxon>
        <taxon>Pseudomonadota</taxon>
        <taxon>Betaproteobacteria</taxon>
        <taxon>Rhodocyclales</taxon>
        <taxon>Zoogloeaceae</taxon>
        <taxon>Denitromonas</taxon>
    </lineage>
</organism>
<feature type="region of interest" description="Disordered" evidence="1">
    <location>
        <begin position="231"/>
        <end position="262"/>
    </location>
</feature>
<name>A0A944DAQ9_DENI1</name>
<dbReference type="EMBL" id="JAEKFT010000024">
    <property type="protein sequence ID" value="MBT0963074.1"/>
    <property type="molecule type" value="Genomic_DNA"/>
</dbReference>
<protein>
    <submittedName>
        <fullName evidence="3">Uncharacterized protein</fullName>
    </submittedName>
</protein>
<comment type="caution">
    <text evidence="3">The sequence shown here is derived from an EMBL/GenBank/DDBJ whole genome shotgun (WGS) entry which is preliminary data.</text>
</comment>
<evidence type="ECO:0000256" key="1">
    <source>
        <dbReference type="SAM" id="MobiDB-lite"/>
    </source>
</evidence>
<gene>
    <name evidence="3" type="ORF">I8J34_17975</name>
</gene>
<keyword evidence="2" id="KW-0812">Transmembrane</keyword>
<feature type="transmembrane region" description="Helical" evidence="2">
    <location>
        <begin position="205"/>
        <end position="227"/>
    </location>
</feature>
<sequence length="262" mass="28785">MLGPGHALPLTGFESAAVQPVPAATPQLRGDAFVTGDAPERLLDAPVELGAAGVPPSEALIDPADRRRVTPPKEEMPAPFLDGIENLDELVFDNPDRKAWFADDEDLMQRMRGMRDRFNALLDGGLNEKINAISRELLESLGVEDTSTARLIAARADARLETSGWTAQAAGNGHGPSDAAWASESGRNLLGKFLFLLWDTLTHPVLVTLVLLFVAFRVMLALSRLSARRHERRARRSSRKTHGKPERTAAPAPQWTRRHRVR</sequence>
<dbReference type="Proteomes" id="UP000694660">
    <property type="component" value="Unassembled WGS sequence"/>
</dbReference>
<evidence type="ECO:0000313" key="4">
    <source>
        <dbReference type="Proteomes" id="UP000694660"/>
    </source>
</evidence>
<keyword evidence="4" id="KW-1185">Reference proteome</keyword>
<evidence type="ECO:0000256" key="2">
    <source>
        <dbReference type="SAM" id="Phobius"/>
    </source>
</evidence>
<dbReference type="RefSeq" id="WP_214363012.1">
    <property type="nucleotide sequence ID" value="NZ_JAEKFT010000024.1"/>
</dbReference>
<reference evidence="4" key="1">
    <citation type="journal article" date="2022" name="ISME J.">
        <title>Genetic and phylogenetic analysis of dissimilatory iodate-reducing bacteria identifies potential niches across the world's oceans.</title>
        <authorList>
            <person name="Reyes-Umana V."/>
            <person name="Henning Z."/>
            <person name="Lee K."/>
            <person name="Barnum T.P."/>
            <person name="Coates J.D."/>
        </authorList>
    </citation>
    <scope>NUCLEOTIDE SEQUENCE [LARGE SCALE GENOMIC DNA]</scope>
    <source>
        <strain evidence="4">IR12</strain>
    </source>
</reference>
<dbReference type="AlphaFoldDB" id="A0A944DAQ9"/>
<evidence type="ECO:0000313" key="3">
    <source>
        <dbReference type="EMBL" id="MBT0963074.1"/>
    </source>
</evidence>
<accession>A0A944DAQ9</accession>
<keyword evidence="2" id="KW-1133">Transmembrane helix</keyword>
<feature type="compositionally biased region" description="Basic residues" evidence="1">
    <location>
        <begin position="231"/>
        <end position="242"/>
    </location>
</feature>
<keyword evidence="2" id="KW-0472">Membrane</keyword>
<proteinExistence type="predicted"/>